<dbReference type="SMART" id="SM00530">
    <property type="entry name" value="HTH_XRE"/>
    <property type="match status" value="1"/>
</dbReference>
<dbReference type="InterPro" id="IPR010982">
    <property type="entry name" value="Lambda_DNA-bd_dom_sf"/>
</dbReference>
<sequence length="144" mass="15712">MQNHLKAWRDSRDWTMAEMGERLGGATASQVSKLEKSRQKLNDDWLQRYARAFGVKPADILGPPDAKSAAAPAVTAMDEDAFMATIRAGLLLSGVRLSRAEEMKLVGHALEIWERIRAGADPAALLADLVKADDTAGTRTPARR</sequence>
<dbReference type="SUPFAM" id="SSF47413">
    <property type="entry name" value="lambda repressor-like DNA-binding domains"/>
    <property type="match status" value="1"/>
</dbReference>
<dbReference type="RefSeq" id="WP_379722042.1">
    <property type="nucleotide sequence ID" value="NZ_JBHRYJ010000001.1"/>
</dbReference>
<evidence type="ECO:0000313" key="2">
    <source>
        <dbReference type="EMBL" id="MFC3674685.1"/>
    </source>
</evidence>
<organism evidence="2 3">
    <name type="scientific">Ferrovibrio xuzhouensis</name>
    <dbReference type="NCBI Taxonomy" id="1576914"/>
    <lineage>
        <taxon>Bacteria</taxon>
        <taxon>Pseudomonadati</taxon>
        <taxon>Pseudomonadota</taxon>
        <taxon>Alphaproteobacteria</taxon>
        <taxon>Rhodospirillales</taxon>
        <taxon>Rhodospirillaceae</taxon>
        <taxon>Ferrovibrio</taxon>
    </lineage>
</organism>
<dbReference type="InterPro" id="IPR001387">
    <property type="entry name" value="Cro/C1-type_HTH"/>
</dbReference>
<name>A0ABV7VBB5_9PROT</name>
<dbReference type="Pfam" id="PF01381">
    <property type="entry name" value="HTH_3"/>
    <property type="match status" value="1"/>
</dbReference>
<keyword evidence="3" id="KW-1185">Reference proteome</keyword>
<dbReference type="CDD" id="cd00093">
    <property type="entry name" value="HTH_XRE"/>
    <property type="match status" value="1"/>
</dbReference>
<proteinExistence type="predicted"/>
<evidence type="ECO:0000259" key="1">
    <source>
        <dbReference type="PROSITE" id="PS50943"/>
    </source>
</evidence>
<evidence type="ECO:0000313" key="3">
    <source>
        <dbReference type="Proteomes" id="UP001595711"/>
    </source>
</evidence>
<dbReference type="Gene3D" id="1.10.260.40">
    <property type="entry name" value="lambda repressor-like DNA-binding domains"/>
    <property type="match status" value="1"/>
</dbReference>
<dbReference type="PROSITE" id="PS50943">
    <property type="entry name" value="HTH_CROC1"/>
    <property type="match status" value="1"/>
</dbReference>
<gene>
    <name evidence="2" type="ORF">ACFOOQ_03960</name>
</gene>
<protein>
    <submittedName>
        <fullName evidence="2">Helix-turn-helix domain-containing protein</fullName>
    </submittedName>
</protein>
<dbReference type="Proteomes" id="UP001595711">
    <property type="component" value="Unassembled WGS sequence"/>
</dbReference>
<dbReference type="EMBL" id="JBHRYJ010000001">
    <property type="protein sequence ID" value="MFC3674685.1"/>
    <property type="molecule type" value="Genomic_DNA"/>
</dbReference>
<comment type="caution">
    <text evidence="2">The sequence shown here is derived from an EMBL/GenBank/DDBJ whole genome shotgun (WGS) entry which is preliminary data.</text>
</comment>
<accession>A0ABV7VBB5</accession>
<feature type="domain" description="HTH cro/C1-type" evidence="1">
    <location>
        <begin position="5"/>
        <end position="60"/>
    </location>
</feature>
<reference evidence="3" key="1">
    <citation type="journal article" date="2019" name="Int. J. Syst. Evol. Microbiol.">
        <title>The Global Catalogue of Microorganisms (GCM) 10K type strain sequencing project: providing services to taxonomists for standard genome sequencing and annotation.</title>
        <authorList>
            <consortium name="The Broad Institute Genomics Platform"/>
            <consortium name="The Broad Institute Genome Sequencing Center for Infectious Disease"/>
            <person name="Wu L."/>
            <person name="Ma J."/>
        </authorList>
    </citation>
    <scope>NUCLEOTIDE SEQUENCE [LARGE SCALE GENOMIC DNA]</scope>
    <source>
        <strain evidence="3">KCTC 42182</strain>
    </source>
</reference>